<keyword evidence="1" id="KW-1133">Transmembrane helix</keyword>
<dbReference type="Proteomes" id="UP000324897">
    <property type="component" value="Chromosome 5"/>
</dbReference>
<evidence type="ECO:0000313" key="2">
    <source>
        <dbReference type="EMBL" id="TVU44283.1"/>
    </source>
</evidence>
<comment type="caution">
    <text evidence="2">The sequence shown here is derived from an EMBL/GenBank/DDBJ whole genome shotgun (WGS) entry which is preliminary data.</text>
</comment>
<evidence type="ECO:0000313" key="3">
    <source>
        <dbReference type="Proteomes" id="UP000324897"/>
    </source>
</evidence>
<protein>
    <submittedName>
        <fullName evidence="2">Uncharacterized protein</fullName>
    </submittedName>
</protein>
<accession>A0A5J9W8H9</accession>
<sequence>MAMRSLIGMMKALPRRAAASVAAAVKDKKESVTSEGLFEPTRFWSDDEPIHVTRAKFQEKRKRDWEEFEKRSRAFRRKIWLMVIAGYGSVGYLTLSIIRSVAES</sequence>
<organism evidence="2 3">
    <name type="scientific">Eragrostis curvula</name>
    <name type="common">weeping love grass</name>
    <dbReference type="NCBI Taxonomy" id="38414"/>
    <lineage>
        <taxon>Eukaryota</taxon>
        <taxon>Viridiplantae</taxon>
        <taxon>Streptophyta</taxon>
        <taxon>Embryophyta</taxon>
        <taxon>Tracheophyta</taxon>
        <taxon>Spermatophyta</taxon>
        <taxon>Magnoliopsida</taxon>
        <taxon>Liliopsida</taxon>
        <taxon>Poales</taxon>
        <taxon>Poaceae</taxon>
        <taxon>PACMAD clade</taxon>
        <taxon>Chloridoideae</taxon>
        <taxon>Eragrostideae</taxon>
        <taxon>Eragrostidinae</taxon>
        <taxon>Eragrostis</taxon>
    </lineage>
</organism>
<reference evidence="2 3" key="1">
    <citation type="journal article" date="2019" name="Sci. Rep.">
        <title>A high-quality genome of Eragrostis curvula grass provides insights into Poaceae evolution and supports new strategies to enhance forage quality.</title>
        <authorList>
            <person name="Carballo J."/>
            <person name="Santos B.A.C.M."/>
            <person name="Zappacosta D."/>
            <person name="Garbus I."/>
            <person name="Selva J.P."/>
            <person name="Gallo C.A."/>
            <person name="Diaz A."/>
            <person name="Albertini E."/>
            <person name="Caccamo M."/>
            <person name="Echenique V."/>
        </authorList>
    </citation>
    <scope>NUCLEOTIDE SEQUENCE [LARGE SCALE GENOMIC DNA]</scope>
    <source>
        <strain evidence="3">cv. Victoria</strain>
        <tissue evidence="2">Leaf</tissue>
    </source>
</reference>
<keyword evidence="1" id="KW-0812">Transmembrane</keyword>
<evidence type="ECO:0000256" key="1">
    <source>
        <dbReference type="SAM" id="Phobius"/>
    </source>
</evidence>
<gene>
    <name evidence="2" type="ORF">EJB05_03719</name>
</gene>
<proteinExistence type="predicted"/>
<name>A0A5J9W8H9_9POAL</name>
<keyword evidence="1" id="KW-0472">Membrane</keyword>
<dbReference type="AlphaFoldDB" id="A0A5J9W8H9"/>
<dbReference type="EMBL" id="RWGY01000004">
    <property type="protein sequence ID" value="TVU44283.1"/>
    <property type="molecule type" value="Genomic_DNA"/>
</dbReference>
<keyword evidence="3" id="KW-1185">Reference proteome</keyword>
<feature type="transmembrane region" description="Helical" evidence="1">
    <location>
        <begin position="79"/>
        <end position="98"/>
    </location>
</feature>
<dbReference type="Gramene" id="TVU44283">
    <property type="protein sequence ID" value="TVU44283"/>
    <property type="gene ID" value="EJB05_03719"/>
</dbReference>